<dbReference type="EMBL" id="KI963924">
    <property type="protein sequence ID" value="EUC50314.1"/>
    <property type="molecule type" value="Genomic_DNA"/>
</dbReference>
<dbReference type="AlphaFoldDB" id="W6ZS30"/>
<evidence type="ECO:0000256" key="1">
    <source>
        <dbReference type="SAM" id="MobiDB-lite"/>
    </source>
</evidence>
<dbReference type="RefSeq" id="XP_007683143.1">
    <property type="nucleotide sequence ID" value="XM_007684953.1"/>
</dbReference>
<dbReference type="KEGG" id="bor:COCMIDRAFT_22189"/>
<organism evidence="2 3">
    <name type="scientific">Bipolaris oryzae ATCC 44560</name>
    <dbReference type="NCBI Taxonomy" id="930090"/>
    <lineage>
        <taxon>Eukaryota</taxon>
        <taxon>Fungi</taxon>
        <taxon>Dikarya</taxon>
        <taxon>Ascomycota</taxon>
        <taxon>Pezizomycotina</taxon>
        <taxon>Dothideomycetes</taxon>
        <taxon>Pleosporomycetidae</taxon>
        <taxon>Pleosporales</taxon>
        <taxon>Pleosporineae</taxon>
        <taxon>Pleosporaceae</taxon>
        <taxon>Bipolaris</taxon>
    </lineage>
</organism>
<reference evidence="2 3" key="1">
    <citation type="journal article" date="2013" name="PLoS Genet.">
        <title>Comparative genome structure, secondary metabolite, and effector coding capacity across Cochliobolus pathogens.</title>
        <authorList>
            <person name="Condon B.J."/>
            <person name="Leng Y."/>
            <person name="Wu D."/>
            <person name="Bushley K.E."/>
            <person name="Ohm R.A."/>
            <person name="Otillar R."/>
            <person name="Martin J."/>
            <person name="Schackwitz W."/>
            <person name="Grimwood J."/>
            <person name="MohdZainudin N."/>
            <person name="Xue C."/>
            <person name="Wang R."/>
            <person name="Manning V.A."/>
            <person name="Dhillon B."/>
            <person name="Tu Z.J."/>
            <person name="Steffenson B.J."/>
            <person name="Salamov A."/>
            <person name="Sun H."/>
            <person name="Lowry S."/>
            <person name="LaButti K."/>
            <person name="Han J."/>
            <person name="Copeland A."/>
            <person name="Lindquist E."/>
            <person name="Barry K."/>
            <person name="Schmutz J."/>
            <person name="Baker S.E."/>
            <person name="Ciuffetti L.M."/>
            <person name="Grigoriev I.V."/>
            <person name="Zhong S."/>
            <person name="Turgeon B.G."/>
        </authorList>
    </citation>
    <scope>NUCLEOTIDE SEQUENCE [LARGE SCALE GENOMIC DNA]</scope>
    <source>
        <strain evidence="2 3">ATCC 44560</strain>
    </source>
</reference>
<dbReference type="Proteomes" id="UP000054032">
    <property type="component" value="Unassembled WGS sequence"/>
</dbReference>
<feature type="region of interest" description="Disordered" evidence="1">
    <location>
        <begin position="1"/>
        <end position="23"/>
    </location>
</feature>
<proteinExistence type="predicted"/>
<dbReference type="GeneID" id="19120202"/>
<sequence length="184" mass="19798">MPMGRLGREDVERSSAGSGTTMRMGMRIHDLEAQTTGSYQATGREAGCSKVYILLQETSKCNATVAQLLADNGGRQRVNRPRVVLIRLAVHYTEDWNIGVGGTCSVRDNGSLPAQTDALRRTAWCVPRAQESFVAVITWATVGPSVLVGGIMRGVESMALLLKQEKVRGESVGNPCERSFSGVG</sequence>
<keyword evidence="3" id="KW-1185">Reference proteome</keyword>
<protein>
    <submittedName>
        <fullName evidence="2">Uncharacterized protein</fullName>
    </submittedName>
</protein>
<feature type="compositionally biased region" description="Basic and acidic residues" evidence="1">
    <location>
        <begin position="1"/>
        <end position="13"/>
    </location>
</feature>
<accession>W6ZS30</accession>
<name>W6ZS30_COCMI</name>
<dbReference type="HOGENOM" id="CLU_1467911_0_0_1"/>
<gene>
    <name evidence="2" type="ORF">COCMIDRAFT_22189</name>
</gene>
<evidence type="ECO:0000313" key="3">
    <source>
        <dbReference type="Proteomes" id="UP000054032"/>
    </source>
</evidence>
<evidence type="ECO:0000313" key="2">
    <source>
        <dbReference type="EMBL" id="EUC50314.1"/>
    </source>
</evidence>